<protein>
    <recommendedName>
        <fullName evidence="1">CinA-like protein</fullName>
    </recommendedName>
</protein>
<accession>B8KW48</accession>
<dbReference type="SMART" id="SM00852">
    <property type="entry name" value="MoCF_biosynth"/>
    <property type="match status" value="1"/>
</dbReference>
<proteinExistence type="inferred from homology"/>
<sequence>MLPTPPIALLMTGDELMRGDTVDSNSATIAQALVAAGLRVDYKITVGDDRALLLNSIGDRVSVSRILIINGGLGPTSDDLTAEVVAEAAGRQLVEFPELADTIRNWCEERGFQADTANLKQARLPEGAEVIANPVGSAAGFAVMIGACLVITTPGPPRELGAMLPGVMALVRQHVGGGSGSTLRLQTFGLGESAIQEMVHNDIADWPPEVTLGFRAGLPMLELKLVIETPEHEALQRRCLEEMHALFGDHIIGEADVTLAASLQTLLRERNMTITCAESCTGGLIASMLTQEPGASSVFEAGFVTYSNAMKHKLLGVSESTLEKHGAVSEPVVREMLGGALSASGADTGVAVSGIAGPDGGTPDKPVGTVWFAWGGPNAIKSKRLLLPLGRDIFQTVVAAAAIDLIRRDLLGLPDVPHYFRRRDPQ</sequence>
<dbReference type="NCBIfam" id="TIGR00200">
    <property type="entry name" value="cinA_nterm"/>
    <property type="match status" value="1"/>
</dbReference>
<keyword evidence="4" id="KW-1185">Reference proteome</keyword>
<organism evidence="3 4">
    <name type="scientific">Luminiphilus syltensis NOR5-1B</name>
    <dbReference type="NCBI Taxonomy" id="565045"/>
    <lineage>
        <taxon>Bacteria</taxon>
        <taxon>Pseudomonadati</taxon>
        <taxon>Pseudomonadota</taxon>
        <taxon>Gammaproteobacteria</taxon>
        <taxon>Cellvibrionales</taxon>
        <taxon>Halieaceae</taxon>
        <taxon>Luminiphilus</taxon>
    </lineage>
</organism>
<dbReference type="Gene3D" id="3.90.950.20">
    <property type="entry name" value="CinA-like"/>
    <property type="match status" value="1"/>
</dbReference>
<dbReference type="Gene3D" id="3.40.980.10">
    <property type="entry name" value="MoaB/Mog-like domain"/>
    <property type="match status" value="1"/>
</dbReference>
<dbReference type="Pfam" id="PF02464">
    <property type="entry name" value="CinA"/>
    <property type="match status" value="1"/>
</dbReference>
<dbReference type="Pfam" id="PF00994">
    <property type="entry name" value="MoCF_biosynth"/>
    <property type="match status" value="1"/>
</dbReference>
<dbReference type="InterPro" id="IPR036425">
    <property type="entry name" value="MoaB/Mog-like_dom_sf"/>
</dbReference>
<evidence type="ECO:0000259" key="2">
    <source>
        <dbReference type="SMART" id="SM00852"/>
    </source>
</evidence>
<feature type="domain" description="MoaB/Mog" evidence="2">
    <location>
        <begin position="8"/>
        <end position="175"/>
    </location>
</feature>
<dbReference type="InterPro" id="IPR008136">
    <property type="entry name" value="CinA_C"/>
</dbReference>
<dbReference type="AlphaFoldDB" id="B8KW48"/>
<dbReference type="Gene3D" id="3.30.70.2860">
    <property type="match status" value="1"/>
</dbReference>
<evidence type="ECO:0000256" key="1">
    <source>
        <dbReference type="HAMAP-Rule" id="MF_00226"/>
    </source>
</evidence>
<dbReference type="SUPFAM" id="SSF142433">
    <property type="entry name" value="CinA-like"/>
    <property type="match status" value="1"/>
</dbReference>
<dbReference type="eggNOG" id="COG1546">
    <property type="taxonomic scope" value="Bacteria"/>
</dbReference>
<dbReference type="InterPro" id="IPR008135">
    <property type="entry name" value="Competence-induced_CinA"/>
</dbReference>
<dbReference type="STRING" id="565045.NOR51B_1329"/>
<dbReference type="CDD" id="cd00885">
    <property type="entry name" value="cinA"/>
    <property type="match status" value="1"/>
</dbReference>
<reference evidence="4" key="1">
    <citation type="journal article" date="2013" name="BMC Microbiol.">
        <title>Taxonomy and evolution of bacteriochlorophyll a-containing members of the OM60/NOR5 clade of marine gammaproteobacteria: description of Luminiphilus syltensis gen. nov., sp. nov., reclassification of Haliea rubra as Pseudohaliea rubra gen. nov., comb. nov., and emendation of Chromatocurvus halotolerans.</title>
        <authorList>
            <person name="Spring S."/>
            <person name="Riedel T."/>
            <person name="Sproer C."/>
            <person name="Yan S."/>
            <person name="Harder J."/>
            <person name="Fuchs B.M."/>
        </authorList>
    </citation>
    <scope>NUCLEOTIDE SEQUENCE [LARGE SCALE GENOMIC DNA]</scope>
    <source>
        <strain evidence="4">NOR51-B</strain>
    </source>
</reference>
<dbReference type="InterPro" id="IPR036653">
    <property type="entry name" value="CinA-like_C"/>
</dbReference>
<dbReference type="NCBIfam" id="TIGR00199">
    <property type="entry name" value="PncC_domain"/>
    <property type="match status" value="1"/>
</dbReference>
<dbReference type="HAMAP" id="MF_00226_B">
    <property type="entry name" value="CinA_B"/>
    <property type="match status" value="1"/>
</dbReference>
<dbReference type="PANTHER" id="PTHR13939:SF0">
    <property type="entry name" value="NMN AMIDOHYDROLASE-LIKE PROTEIN YFAY"/>
    <property type="match status" value="1"/>
</dbReference>
<dbReference type="InterPro" id="IPR001453">
    <property type="entry name" value="MoaB/Mog_dom"/>
</dbReference>
<dbReference type="eggNOG" id="COG1058">
    <property type="taxonomic scope" value="Bacteria"/>
</dbReference>
<dbReference type="EMBL" id="DS999411">
    <property type="protein sequence ID" value="EED35384.1"/>
    <property type="molecule type" value="Genomic_DNA"/>
</dbReference>
<dbReference type="RefSeq" id="WP_009020130.1">
    <property type="nucleotide sequence ID" value="NZ_DS999411.1"/>
</dbReference>
<dbReference type="OrthoDB" id="9801454at2"/>
<dbReference type="PIRSF" id="PIRSF006728">
    <property type="entry name" value="CinA"/>
    <property type="match status" value="1"/>
</dbReference>
<dbReference type="InterPro" id="IPR050101">
    <property type="entry name" value="CinA"/>
</dbReference>
<name>B8KW48_9GAMM</name>
<dbReference type="Proteomes" id="UP000004699">
    <property type="component" value="Unassembled WGS sequence"/>
</dbReference>
<dbReference type="PANTHER" id="PTHR13939">
    <property type="entry name" value="NICOTINAMIDE-NUCLEOTIDE AMIDOHYDROLASE PNCC"/>
    <property type="match status" value="1"/>
</dbReference>
<dbReference type="SUPFAM" id="SSF53218">
    <property type="entry name" value="Molybdenum cofactor biosynthesis proteins"/>
    <property type="match status" value="1"/>
</dbReference>
<evidence type="ECO:0000313" key="4">
    <source>
        <dbReference type="Proteomes" id="UP000004699"/>
    </source>
</evidence>
<dbReference type="HOGENOM" id="CLU_030805_9_2_6"/>
<evidence type="ECO:0000313" key="3">
    <source>
        <dbReference type="EMBL" id="EED35384.1"/>
    </source>
</evidence>
<gene>
    <name evidence="3" type="primary">cinA</name>
    <name evidence="3" type="ORF">NOR51B_1329</name>
</gene>
<comment type="similarity">
    <text evidence="1">Belongs to the CinA family.</text>
</comment>